<sequence length="621" mass="65200">MAHGTQEPAVGRRLLLGGKHAATVRYVGPLEGQHGTWVGIEYDEAGRGKHDGSHGSTRYFCSTNPTAGSFVRLPKLLEAGDFGRSLAEAALERYGRTAMGGNGQPAAAAGNGDSGAETEQLYVSTSSNRRIPVDLRVPSASTRRLSGAAGAALAVLICQRIATVGTASELQALLPTLTDLDLSDNLIANWSFVVELAAALPSLTTLNLSGNRLALPSLPHAAVPSPTTTLASLHSLVLNGCGVSWPQAVAVAQLLPNLRQLRLCSNGLCILQLPHGQALEAAAAGAGKLSLNDVNNSGGSDGGSSDGSHTSELLAAAFANVELLDLEDNAIACWAEVALLSRLPRLHSLLLSGNRLQTVQYTSGFDSLTALMLGSNQLSSWEAACQLDRFPSLRDARLSDNPITAAAPSTARYQCIARISQLTSLNASVVSAAERWDAELNYLRQITDELAAAGSNQAARAATLAANPRFLALTQKYGELAPTAPQAAAGSSLASNMVQLTICHGAKRLVKKLPASLTVGKLKLMLERLLRVKAGQQALLLVPPEGSSSQPEDISDEEGRELRYYDVGDGWRLDVTVGDSAARAATLAAAKDAAATAHAERMEQHEKAIQQFRAVEQRLMA</sequence>
<dbReference type="GO" id="GO:0005930">
    <property type="term" value="C:axoneme"/>
    <property type="evidence" value="ECO:0007669"/>
    <property type="project" value="UniProtKB-SubCell"/>
</dbReference>
<dbReference type="InterPro" id="IPR032675">
    <property type="entry name" value="LRR_dom_sf"/>
</dbReference>
<dbReference type="Pfam" id="PF14560">
    <property type="entry name" value="Ubiquitin_2"/>
    <property type="match status" value="1"/>
</dbReference>
<dbReference type="InterPro" id="IPR029071">
    <property type="entry name" value="Ubiquitin-like_domsf"/>
</dbReference>
<dbReference type="SUPFAM" id="SSF54236">
    <property type="entry name" value="Ubiquitin-like"/>
    <property type="match status" value="1"/>
</dbReference>
<proteinExistence type="inferred from homology"/>
<name>A0A9D4YUF4_CHLVU</name>
<evidence type="ECO:0000259" key="8">
    <source>
        <dbReference type="PROSITE" id="PS50245"/>
    </source>
</evidence>
<reference evidence="9" key="1">
    <citation type="journal article" date="2019" name="Plant J.">
        <title>Chlorella vulgaris genome assembly and annotation reveals the molecular basis for metabolic acclimation to high light conditions.</title>
        <authorList>
            <person name="Cecchin M."/>
            <person name="Marcolungo L."/>
            <person name="Rossato M."/>
            <person name="Girolomoni L."/>
            <person name="Cosentino E."/>
            <person name="Cuine S."/>
            <person name="Li-Beisson Y."/>
            <person name="Delledonne M."/>
            <person name="Ballottari M."/>
        </authorList>
    </citation>
    <scope>NUCLEOTIDE SEQUENCE</scope>
    <source>
        <strain evidence="9">211/11P</strain>
    </source>
</reference>
<dbReference type="CDD" id="cd17044">
    <property type="entry name" value="Ubl_TBCE"/>
    <property type="match status" value="1"/>
</dbReference>
<feature type="domain" description="CAP-Gly" evidence="8">
    <location>
        <begin position="28"/>
        <end position="72"/>
    </location>
</feature>
<dbReference type="InterPro" id="IPR000626">
    <property type="entry name" value="Ubiquitin-like_dom"/>
</dbReference>
<dbReference type="PANTHER" id="PTHR24369:SF210">
    <property type="entry name" value="CHAOPTIN-RELATED"/>
    <property type="match status" value="1"/>
</dbReference>
<protein>
    <recommendedName>
        <fullName evidence="8">CAP-Gly domain-containing protein</fullName>
    </recommendedName>
</protein>
<dbReference type="Gene3D" id="3.10.20.90">
    <property type="entry name" value="Phosphatidylinositol 3-kinase Catalytic Subunit, Chain A, domain 1"/>
    <property type="match status" value="1"/>
</dbReference>
<dbReference type="SMART" id="SM01052">
    <property type="entry name" value="CAP_GLY"/>
    <property type="match status" value="1"/>
</dbReference>
<keyword evidence="10" id="KW-1185">Reference proteome</keyword>
<dbReference type="PROSITE" id="PS50245">
    <property type="entry name" value="CAP_GLY_2"/>
    <property type="match status" value="1"/>
</dbReference>
<dbReference type="AlphaFoldDB" id="A0A9D4YUF4"/>
<dbReference type="InterPro" id="IPR001611">
    <property type="entry name" value="Leu-rich_rpt"/>
</dbReference>
<organism evidence="9 10">
    <name type="scientific">Chlorella vulgaris</name>
    <name type="common">Green alga</name>
    <dbReference type="NCBI Taxonomy" id="3077"/>
    <lineage>
        <taxon>Eukaryota</taxon>
        <taxon>Viridiplantae</taxon>
        <taxon>Chlorophyta</taxon>
        <taxon>core chlorophytes</taxon>
        <taxon>Trebouxiophyceae</taxon>
        <taxon>Chlorellales</taxon>
        <taxon>Chlorellaceae</taxon>
        <taxon>Chlorella clade</taxon>
        <taxon>Chlorella</taxon>
    </lineage>
</organism>
<dbReference type="Gene3D" id="2.30.30.190">
    <property type="entry name" value="CAP Gly-rich-like domain"/>
    <property type="match status" value="1"/>
</dbReference>
<comment type="caution">
    <text evidence="9">The sequence shown here is derived from an EMBL/GenBank/DDBJ whole genome shotgun (WGS) entry which is preliminary data.</text>
</comment>
<gene>
    <name evidence="9" type="ORF">D9Q98_006893</name>
</gene>
<evidence type="ECO:0000313" key="10">
    <source>
        <dbReference type="Proteomes" id="UP001055712"/>
    </source>
</evidence>
<dbReference type="Proteomes" id="UP001055712">
    <property type="component" value="Unassembled WGS sequence"/>
</dbReference>
<keyword evidence="3" id="KW-0963">Cytoplasm</keyword>
<dbReference type="PROSITE" id="PS51450">
    <property type="entry name" value="LRR"/>
    <property type="match status" value="2"/>
</dbReference>
<evidence type="ECO:0000256" key="7">
    <source>
        <dbReference type="ARBA" id="ARBA00023186"/>
    </source>
</evidence>
<evidence type="ECO:0000256" key="3">
    <source>
        <dbReference type="ARBA" id="ARBA00022490"/>
    </source>
</evidence>
<dbReference type="SUPFAM" id="SSF74924">
    <property type="entry name" value="Cap-Gly domain"/>
    <property type="match status" value="1"/>
</dbReference>
<dbReference type="SMART" id="SM00369">
    <property type="entry name" value="LRR_TYP"/>
    <property type="match status" value="5"/>
</dbReference>
<dbReference type="InterPro" id="IPR044079">
    <property type="entry name" value="Ubl_TBCE"/>
</dbReference>
<keyword evidence="7" id="KW-0143">Chaperone</keyword>
<dbReference type="InterPro" id="IPR050541">
    <property type="entry name" value="LRR_TM_domain-containing"/>
</dbReference>
<dbReference type="Pfam" id="PF00560">
    <property type="entry name" value="LRR_1"/>
    <property type="match status" value="1"/>
</dbReference>
<evidence type="ECO:0000256" key="1">
    <source>
        <dbReference type="ARBA" id="ARBA00004430"/>
    </source>
</evidence>
<dbReference type="InterPro" id="IPR003591">
    <property type="entry name" value="Leu-rich_rpt_typical-subtyp"/>
</dbReference>
<comment type="similarity">
    <text evidence="2">Belongs to the TBCE family.</text>
</comment>
<dbReference type="InterPro" id="IPR036859">
    <property type="entry name" value="CAP-Gly_dom_sf"/>
</dbReference>
<accession>A0A9D4YUF4</accession>
<dbReference type="SUPFAM" id="SSF52058">
    <property type="entry name" value="L domain-like"/>
    <property type="match status" value="1"/>
</dbReference>
<comment type="subcellular location">
    <subcellularLocation>
        <location evidence="1">Cytoplasm</location>
        <location evidence="1">Cytoskeleton</location>
        <location evidence="1">Cilium axoneme</location>
    </subcellularLocation>
</comment>
<reference evidence="9" key="2">
    <citation type="submission" date="2020-11" db="EMBL/GenBank/DDBJ databases">
        <authorList>
            <person name="Cecchin M."/>
            <person name="Marcolungo L."/>
            <person name="Rossato M."/>
            <person name="Girolomoni L."/>
            <person name="Cosentino E."/>
            <person name="Cuine S."/>
            <person name="Li-Beisson Y."/>
            <person name="Delledonne M."/>
            <person name="Ballottari M."/>
        </authorList>
    </citation>
    <scope>NUCLEOTIDE SEQUENCE</scope>
    <source>
        <strain evidence="9">211/11P</strain>
        <tissue evidence="9">Whole cell</tissue>
    </source>
</reference>
<keyword evidence="5" id="KW-0732">Signal</keyword>
<evidence type="ECO:0000313" key="9">
    <source>
        <dbReference type="EMBL" id="KAI3426949.1"/>
    </source>
</evidence>
<dbReference type="InterPro" id="IPR000938">
    <property type="entry name" value="CAP-Gly_domain"/>
</dbReference>
<evidence type="ECO:0000256" key="2">
    <source>
        <dbReference type="ARBA" id="ARBA00006286"/>
    </source>
</evidence>
<keyword evidence="6" id="KW-0677">Repeat</keyword>
<dbReference type="Pfam" id="PF01302">
    <property type="entry name" value="CAP_GLY"/>
    <property type="match status" value="1"/>
</dbReference>
<dbReference type="GO" id="GO:0005886">
    <property type="term" value="C:plasma membrane"/>
    <property type="evidence" value="ECO:0007669"/>
    <property type="project" value="TreeGrafter"/>
</dbReference>
<keyword evidence="4" id="KW-0433">Leucine-rich repeat</keyword>
<evidence type="ECO:0000256" key="5">
    <source>
        <dbReference type="ARBA" id="ARBA00022729"/>
    </source>
</evidence>
<dbReference type="OrthoDB" id="5273213at2759"/>
<evidence type="ECO:0000256" key="4">
    <source>
        <dbReference type="ARBA" id="ARBA00022614"/>
    </source>
</evidence>
<dbReference type="Gene3D" id="3.80.10.10">
    <property type="entry name" value="Ribonuclease Inhibitor"/>
    <property type="match status" value="2"/>
</dbReference>
<dbReference type="EMBL" id="SIDB01000010">
    <property type="protein sequence ID" value="KAI3426949.1"/>
    <property type="molecule type" value="Genomic_DNA"/>
</dbReference>
<dbReference type="PANTHER" id="PTHR24369">
    <property type="entry name" value="ANTIGEN BSP, PUTATIVE-RELATED"/>
    <property type="match status" value="1"/>
</dbReference>
<evidence type="ECO:0000256" key="6">
    <source>
        <dbReference type="ARBA" id="ARBA00022737"/>
    </source>
</evidence>